<evidence type="ECO:0000256" key="2">
    <source>
        <dbReference type="ARBA" id="ARBA00006971"/>
    </source>
</evidence>
<dbReference type="Pfam" id="PF01145">
    <property type="entry name" value="Band_7"/>
    <property type="match status" value="1"/>
</dbReference>
<dbReference type="InterPro" id="IPR001107">
    <property type="entry name" value="Band_7"/>
</dbReference>
<sequence>MAWNDEKKNPWGGDGQTPPELDDVIKDFKDKFSGVFGGNATPKGNNSNNSDNGNNATAMPSMGGVKYLVILALLVWSLSGIYIIDPAEKGVVLRFGAFQEETSQGPHWHLPYPIESLSRVNVEQVKTTQIGYRDAVSNRRGGNVSSESLMLTKDENMIDAKFAVQYKINDVQAYLFNVANPKLTLRHAVESAIRQVVGQNTMDYVLTEGRVAVADDIQEKSQALLDTYQAGLIITTVNMQDAQPPEPVQAAFSDAVKAREDKQRLINEAKTYANDILPKSRGKAARMLEEAKAYKSKVVSKSEGEASRFKQILAEYAKAPEVTKERLYRETMEIVLANTSKVVVDSKANSMMYLPIDKLINANRSSTEVIVQGVQPEQDKQGGSIRNVFRNREIR</sequence>
<feature type="region of interest" description="Disordered" evidence="6">
    <location>
        <begin position="1"/>
        <end position="21"/>
    </location>
</feature>
<feature type="domain" description="Band 7" evidence="8">
    <location>
        <begin position="79"/>
        <end position="256"/>
    </location>
</feature>
<keyword evidence="4 7" id="KW-1133">Transmembrane helix</keyword>
<dbReference type="EMBL" id="FPIA01000167">
    <property type="protein sequence ID" value="SFV89538.1"/>
    <property type="molecule type" value="Genomic_DNA"/>
</dbReference>
<keyword evidence="3 7" id="KW-0812">Transmembrane</keyword>
<dbReference type="InterPro" id="IPR036013">
    <property type="entry name" value="Band_7/SPFH_dom_sf"/>
</dbReference>
<dbReference type="SUPFAM" id="SSF117892">
    <property type="entry name" value="Band 7/SPFH domain"/>
    <property type="match status" value="1"/>
</dbReference>
<dbReference type="InterPro" id="IPR050710">
    <property type="entry name" value="Band7/mec-2_domain"/>
</dbReference>
<evidence type="ECO:0000256" key="6">
    <source>
        <dbReference type="SAM" id="MobiDB-lite"/>
    </source>
</evidence>
<proteinExistence type="inferred from homology"/>
<evidence type="ECO:0000256" key="4">
    <source>
        <dbReference type="ARBA" id="ARBA00022989"/>
    </source>
</evidence>
<dbReference type="NCBIfam" id="TIGR01933">
    <property type="entry name" value="hflK"/>
    <property type="match status" value="1"/>
</dbReference>
<dbReference type="InterPro" id="IPR020980">
    <property type="entry name" value="Membrane_HflK_N"/>
</dbReference>
<dbReference type="SMART" id="SM00244">
    <property type="entry name" value="PHB"/>
    <property type="match status" value="1"/>
</dbReference>
<evidence type="ECO:0000256" key="3">
    <source>
        <dbReference type="ARBA" id="ARBA00022692"/>
    </source>
</evidence>
<evidence type="ECO:0000256" key="5">
    <source>
        <dbReference type="ARBA" id="ARBA00023136"/>
    </source>
</evidence>
<dbReference type="AlphaFoldDB" id="A0A1W1E6L7"/>
<protein>
    <submittedName>
        <fullName evidence="9">HflK protein</fullName>
    </submittedName>
</protein>
<dbReference type="GO" id="GO:0016020">
    <property type="term" value="C:membrane"/>
    <property type="evidence" value="ECO:0007669"/>
    <property type="project" value="UniProtKB-SubCell"/>
</dbReference>
<feature type="region of interest" description="Disordered" evidence="6">
    <location>
        <begin position="376"/>
        <end position="395"/>
    </location>
</feature>
<dbReference type="Gene3D" id="3.30.479.30">
    <property type="entry name" value="Band 7 domain"/>
    <property type="match status" value="1"/>
</dbReference>
<comment type="subcellular location">
    <subcellularLocation>
        <location evidence="1">Membrane</location>
    </subcellularLocation>
</comment>
<evidence type="ECO:0000256" key="1">
    <source>
        <dbReference type="ARBA" id="ARBA00004370"/>
    </source>
</evidence>
<dbReference type="Pfam" id="PF12221">
    <property type="entry name" value="HflK_N"/>
    <property type="match status" value="1"/>
</dbReference>
<accession>A0A1W1E6L7</accession>
<name>A0A1W1E6L7_9ZZZZ</name>
<dbReference type="CDD" id="cd03404">
    <property type="entry name" value="SPFH_HflK"/>
    <property type="match status" value="1"/>
</dbReference>
<gene>
    <name evidence="9" type="ORF">MNB_SUP05-SYMBIONT-7-325</name>
</gene>
<dbReference type="InterPro" id="IPR010201">
    <property type="entry name" value="HflK"/>
</dbReference>
<comment type="similarity">
    <text evidence="2">Belongs to the band 7/mec-2 family. HflK subfamily.</text>
</comment>
<reference evidence="9" key="1">
    <citation type="submission" date="2016-10" db="EMBL/GenBank/DDBJ databases">
        <authorList>
            <person name="de Groot N.N."/>
        </authorList>
    </citation>
    <scope>NUCLEOTIDE SEQUENCE</scope>
</reference>
<feature type="region of interest" description="Disordered" evidence="6">
    <location>
        <begin position="36"/>
        <end position="55"/>
    </location>
</feature>
<feature type="compositionally biased region" description="Low complexity" evidence="6">
    <location>
        <begin position="44"/>
        <end position="55"/>
    </location>
</feature>
<dbReference type="PANTHER" id="PTHR43327:SF2">
    <property type="entry name" value="MODULATOR OF FTSH PROTEASE HFLK"/>
    <property type="match status" value="1"/>
</dbReference>
<keyword evidence="5 7" id="KW-0472">Membrane</keyword>
<organism evidence="9">
    <name type="scientific">hydrothermal vent metagenome</name>
    <dbReference type="NCBI Taxonomy" id="652676"/>
    <lineage>
        <taxon>unclassified sequences</taxon>
        <taxon>metagenomes</taxon>
        <taxon>ecological metagenomes</taxon>
    </lineage>
</organism>
<evidence type="ECO:0000256" key="7">
    <source>
        <dbReference type="SAM" id="Phobius"/>
    </source>
</evidence>
<feature type="transmembrane region" description="Helical" evidence="7">
    <location>
        <begin position="67"/>
        <end position="84"/>
    </location>
</feature>
<dbReference type="PANTHER" id="PTHR43327">
    <property type="entry name" value="STOMATIN-LIKE PROTEIN 2, MITOCHONDRIAL"/>
    <property type="match status" value="1"/>
</dbReference>
<evidence type="ECO:0000259" key="8">
    <source>
        <dbReference type="SMART" id="SM00244"/>
    </source>
</evidence>
<evidence type="ECO:0000313" key="9">
    <source>
        <dbReference type="EMBL" id="SFV89538.1"/>
    </source>
</evidence>